<proteinExistence type="inferred from homology"/>
<dbReference type="PANTHER" id="PTHR47053:SF1">
    <property type="entry name" value="MUREIN DD-ENDOPEPTIDASE MEPH-RELATED"/>
    <property type="match status" value="1"/>
</dbReference>
<dbReference type="Proteomes" id="UP000190961">
    <property type="component" value="Unassembled WGS sequence"/>
</dbReference>
<dbReference type="Gene3D" id="3.90.1720.10">
    <property type="entry name" value="endopeptidase domain like (from Nostoc punctiforme)"/>
    <property type="match status" value="1"/>
</dbReference>
<keyword evidence="3" id="KW-0378">Hydrolase</keyword>
<dbReference type="PROSITE" id="PS51935">
    <property type="entry name" value="NLPC_P60"/>
    <property type="match status" value="1"/>
</dbReference>
<dbReference type="STRING" id="688867.SAMN05660236_2385"/>
<protein>
    <submittedName>
        <fullName evidence="6">NlpC/P60 family protein</fullName>
    </submittedName>
</protein>
<dbReference type="OrthoDB" id="9807055at2"/>
<dbReference type="RefSeq" id="WP_079686838.1">
    <property type="nucleotide sequence ID" value="NZ_FUZU01000001.1"/>
</dbReference>
<evidence type="ECO:0000256" key="2">
    <source>
        <dbReference type="ARBA" id="ARBA00022670"/>
    </source>
</evidence>
<evidence type="ECO:0000256" key="4">
    <source>
        <dbReference type="ARBA" id="ARBA00022807"/>
    </source>
</evidence>
<accession>A0A1T5KMR7</accession>
<sequence length="185" mass="20147">MVNDVILYFSILLSLHGISRKADLHQSASLASPGTDTVLVASDSSTLKHSNKIGIDRADLIAYAQTFKGTRYKYASADPKKGFDCSGFVMYVFNHFQMSVPRSSIDFTKVGNKVELPSAKPGDVILFTGANSKVRKVGHVGIITQAAGDSIVFIHASSGKTYSVTETKLNAHYKARFMKVVRILE</sequence>
<dbReference type="AlphaFoldDB" id="A0A1T5KMR7"/>
<keyword evidence="7" id="KW-1185">Reference proteome</keyword>
<evidence type="ECO:0000256" key="3">
    <source>
        <dbReference type="ARBA" id="ARBA00022801"/>
    </source>
</evidence>
<dbReference type="GO" id="GO:0008234">
    <property type="term" value="F:cysteine-type peptidase activity"/>
    <property type="evidence" value="ECO:0007669"/>
    <property type="project" value="UniProtKB-KW"/>
</dbReference>
<evidence type="ECO:0000313" key="7">
    <source>
        <dbReference type="Proteomes" id="UP000190961"/>
    </source>
</evidence>
<evidence type="ECO:0000256" key="1">
    <source>
        <dbReference type="ARBA" id="ARBA00007074"/>
    </source>
</evidence>
<dbReference type="InterPro" id="IPR000064">
    <property type="entry name" value="NLP_P60_dom"/>
</dbReference>
<evidence type="ECO:0000313" key="6">
    <source>
        <dbReference type="EMBL" id="SKC65056.1"/>
    </source>
</evidence>
<reference evidence="6 7" key="1">
    <citation type="submission" date="2017-02" db="EMBL/GenBank/DDBJ databases">
        <authorList>
            <person name="Peterson S.W."/>
        </authorList>
    </citation>
    <scope>NUCLEOTIDE SEQUENCE [LARGE SCALE GENOMIC DNA]</scope>
    <source>
        <strain evidence="6 7">DSM 25262</strain>
    </source>
</reference>
<dbReference type="InterPro" id="IPR038765">
    <property type="entry name" value="Papain-like_cys_pep_sf"/>
</dbReference>
<organism evidence="6 7">
    <name type="scientific">Ohtaekwangia koreensis</name>
    <dbReference type="NCBI Taxonomy" id="688867"/>
    <lineage>
        <taxon>Bacteria</taxon>
        <taxon>Pseudomonadati</taxon>
        <taxon>Bacteroidota</taxon>
        <taxon>Cytophagia</taxon>
        <taxon>Cytophagales</taxon>
        <taxon>Fulvivirgaceae</taxon>
        <taxon>Ohtaekwangia</taxon>
    </lineage>
</organism>
<evidence type="ECO:0000259" key="5">
    <source>
        <dbReference type="PROSITE" id="PS51935"/>
    </source>
</evidence>
<keyword evidence="4" id="KW-0788">Thiol protease</keyword>
<dbReference type="SUPFAM" id="SSF54001">
    <property type="entry name" value="Cysteine proteinases"/>
    <property type="match status" value="1"/>
</dbReference>
<dbReference type="PANTHER" id="PTHR47053">
    <property type="entry name" value="MUREIN DD-ENDOPEPTIDASE MEPH-RELATED"/>
    <property type="match status" value="1"/>
</dbReference>
<feature type="domain" description="NlpC/P60" evidence="5">
    <location>
        <begin position="54"/>
        <end position="184"/>
    </location>
</feature>
<name>A0A1T5KMR7_9BACT</name>
<dbReference type="EMBL" id="FUZU01000001">
    <property type="protein sequence ID" value="SKC65056.1"/>
    <property type="molecule type" value="Genomic_DNA"/>
</dbReference>
<keyword evidence="2" id="KW-0645">Protease</keyword>
<dbReference type="GO" id="GO:0006508">
    <property type="term" value="P:proteolysis"/>
    <property type="evidence" value="ECO:0007669"/>
    <property type="project" value="UniProtKB-KW"/>
</dbReference>
<dbReference type="InterPro" id="IPR051202">
    <property type="entry name" value="Peptidase_C40"/>
</dbReference>
<comment type="similarity">
    <text evidence="1">Belongs to the peptidase C40 family.</text>
</comment>
<dbReference type="Pfam" id="PF00877">
    <property type="entry name" value="NLPC_P60"/>
    <property type="match status" value="1"/>
</dbReference>
<gene>
    <name evidence="6" type="ORF">SAMN05660236_2385</name>
</gene>